<proteinExistence type="predicted"/>
<sequence length="153" mass="16090">MSTSLISPVAAQERTLLRELSAGAAVSGGIGAGVWAWGALQHRPAATAFGRQTLAWAAIDGLIALAGRRGVASPPDDEDAAIARARRMRNVTAVNAVLDVGYVVGGLALTRWSRAPRSTRVADGTAVAIQGAFLLWLDTRHALHFRRLARTAD</sequence>
<comment type="caution">
    <text evidence="1">The sequence shown here is derived from an EMBL/GenBank/DDBJ whole genome shotgun (WGS) entry which is preliminary data.</text>
</comment>
<accession>A0A4Z1E013</accession>
<protein>
    <submittedName>
        <fullName evidence="1">Uncharacterized protein</fullName>
    </submittedName>
</protein>
<dbReference type="RefSeq" id="WP_135849268.1">
    <property type="nucleotide sequence ID" value="NZ_RHPJ01000002.1"/>
</dbReference>
<dbReference type="InterPro" id="IPR054261">
    <property type="entry name" value="DUF6992"/>
</dbReference>
<dbReference type="Pfam" id="PF22503">
    <property type="entry name" value="DUF6992"/>
    <property type="match status" value="1"/>
</dbReference>
<name>A0A4Z1E013_9MICO</name>
<evidence type="ECO:0000313" key="1">
    <source>
        <dbReference type="EMBL" id="TGO05234.1"/>
    </source>
</evidence>
<reference evidence="1 2" key="1">
    <citation type="submission" date="2018-11" db="EMBL/GenBank/DDBJ databases">
        <title>Complete genome sequencing of the Actinobacteria Serinibacter sp. K3-2.</title>
        <authorList>
            <person name="Rakitin A.L."/>
            <person name="Beletsky A.V."/>
            <person name="Mardanov A.V."/>
            <person name="Ravin N.V."/>
            <person name="Gromova A.S."/>
            <person name="Filippova S.N."/>
            <person name="Gal'Chenko V.F."/>
        </authorList>
    </citation>
    <scope>NUCLEOTIDE SEQUENCE [LARGE SCALE GENOMIC DNA]</scope>
    <source>
        <strain evidence="1 2">K3-2</strain>
    </source>
</reference>
<dbReference type="Proteomes" id="UP000297318">
    <property type="component" value="Unassembled WGS sequence"/>
</dbReference>
<evidence type="ECO:0000313" key="2">
    <source>
        <dbReference type="Proteomes" id="UP000297318"/>
    </source>
</evidence>
<keyword evidence="2" id="KW-1185">Reference proteome</keyword>
<organism evidence="1 2">
    <name type="scientific">Serinibacter arcticus</name>
    <dbReference type="NCBI Taxonomy" id="1655435"/>
    <lineage>
        <taxon>Bacteria</taxon>
        <taxon>Bacillati</taxon>
        <taxon>Actinomycetota</taxon>
        <taxon>Actinomycetes</taxon>
        <taxon>Micrococcales</taxon>
        <taxon>Beutenbergiaceae</taxon>
        <taxon>Serinibacter</taxon>
    </lineage>
</organism>
<gene>
    <name evidence="1" type="ORF">SERN_1238</name>
</gene>
<dbReference type="OrthoDB" id="158047at2"/>
<dbReference type="AlphaFoldDB" id="A0A4Z1E013"/>
<dbReference type="EMBL" id="RHPJ01000002">
    <property type="protein sequence ID" value="TGO05234.1"/>
    <property type="molecule type" value="Genomic_DNA"/>
</dbReference>